<protein>
    <recommendedName>
        <fullName evidence="2">Outer membrane protein beta-barrel domain-containing protein</fullName>
    </recommendedName>
</protein>
<dbReference type="Pfam" id="PF13505">
    <property type="entry name" value="OMP_b-brl"/>
    <property type="match status" value="1"/>
</dbReference>
<reference evidence="3" key="2">
    <citation type="submission" date="2020-09" db="EMBL/GenBank/DDBJ databases">
        <authorList>
            <person name="Sun Q."/>
            <person name="Ohkuma M."/>
        </authorList>
    </citation>
    <scope>NUCLEOTIDE SEQUENCE</scope>
    <source>
        <strain evidence="3">JCM 12862</strain>
    </source>
</reference>
<comment type="caution">
    <text evidence="3">The sequence shown here is derived from an EMBL/GenBank/DDBJ whole genome shotgun (WGS) entry which is preliminary data.</text>
</comment>
<feature type="domain" description="Outer membrane protein beta-barrel" evidence="2">
    <location>
        <begin position="16"/>
        <end position="201"/>
    </location>
</feature>
<dbReference type="EMBL" id="BMNR01000003">
    <property type="protein sequence ID" value="GGK21640.1"/>
    <property type="molecule type" value="Genomic_DNA"/>
</dbReference>
<evidence type="ECO:0000256" key="1">
    <source>
        <dbReference type="ARBA" id="ARBA00022729"/>
    </source>
</evidence>
<evidence type="ECO:0000259" key="2">
    <source>
        <dbReference type="Pfam" id="PF13505"/>
    </source>
</evidence>
<dbReference type="Proteomes" id="UP000612329">
    <property type="component" value="Unassembled WGS sequence"/>
</dbReference>
<gene>
    <name evidence="3" type="ORF">GCM10007962_14770</name>
</gene>
<proteinExistence type="predicted"/>
<organism evidence="3 4">
    <name type="scientific">Yeosuana aromativorans</name>
    <dbReference type="NCBI Taxonomy" id="288019"/>
    <lineage>
        <taxon>Bacteria</taxon>
        <taxon>Pseudomonadati</taxon>
        <taxon>Bacteroidota</taxon>
        <taxon>Flavobacteriia</taxon>
        <taxon>Flavobacteriales</taxon>
        <taxon>Flavobacteriaceae</taxon>
        <taxon>Yeosuana</taxon>
    </lineage>
</organism>
<keyword evidence="1" id="KW-0732">Signal</keyword>
<dbReference type="SUPFAM" id="SSF56925">
    <property type="entry name" value="OMPA-like"/>
    <property type="match status" value="1"/>
</dbReference>
<reference evidence="3" key="1">
    <citation type="journal article" date="2014" name="Int. J. Syst. Evol. Microbiol.">
        <title>Complete genome sequence of Corynebacterium casei LMG S-19264T (=DSM 44701T), isolated from a smear-ripened cheese.</title>
        <authorList>
            <consortium name="US DOE Joint Genome Institute (JGI-PGF)"/>
            <person name="Walter F."/>
            <person name="Albersmeier A."/>
            <person name="Kalinowski J."/>
            <person name="Ruckert C."/>
        </authorList>
    </citation>
    <scope>NUCLEOTIDE SEQUENCE</scope>
    <source>
        <strain evidence="3">JCM 12862</strain>
    </source>
</reference>
<dbReference type="InterPro" id="IPR027385">
    <property type="entry name" value="Beta-barrel_OMP"/>
</dbReference>
<keyword evidence="4" id="KW-1185">Reference proteome</keyword>
<accession>A0A8J3BKN6</accession>
<dbReference type="InterPro" id="IPR011250">
    <property type="entry name" value="OMP/PagP_B-barrel"/>
</dbReference>
<dbReference type="RefSeq" id="WP_188651606.1">
    <property type="nucleotide sequence ID" value="NZ_BMNR01000003.1"/>
</dbReference>
<sequence>MITSFRNYKHTIFAIVFACFAFSVRSQVDTSTLKAQIALGINSPSSSGFVNNFESKSINFPTVNLGVQYMFSRILGAKLDFGFNRFSNLDNTPEFKVNYTRLNAQLVLNATNGLGFLPFKTGVFVHAGPGFSFIKPLGNYPENKISYLNVMAGMEFHYGLSDSMSLYLDGSYIAGFSDDFNPVTDGYGSFNGNMLTITVGLSLSLTGCYYCGND</sequence>
<evidence type="ECO:0000313" key="3">
    <source>
        <dbReference type="EMBL" id="GGK21640.1"/>
    </source>
</evidence>
<evidence type="ECO:0000313" key="4">
    <source>
        <dbReference type="Proteomes" id="UP000612329"/>
    </source>
</evidence>
<dbReference type="AlphaFoldDB" id="A0A8J3BKN6"/>
<name>A0A8J3BKN6_9FLAO</name>